<evidence type="ECO:0000313" key="2">
    <source>
        <dbReference type="Ensembl" id="ENSGACP00000002965.1"/>
    </source>
</evidence>
<dbReference type="InParanoid" id="G3NCB6"/>
<proteinExistence type="predicted"/>
<protein>
    <submittedName>
        <fullName evidence="2">Uncharacterized protein</fullName>
    </submittedName>
</protein>
<dbReference type="AlphaFoldDB" id="G3NCB6"/>
<dbReference type="Ensembl" id="ENSGACT00000002976.1">
    <property type="protein sequence ID" value="ENSGACP00000002965.1"/>
    <property type="gene ID" value="ENSGACG00000002281.1"/>
</dbReference>
<feature type="region of interest" description="Disordered" evidence="1">
    <location>
        <begin position="27"/>
        <end position="56"/>
    </location>
</feature>
<feature type="compositionally biased region" description="Low complexity" evidence="1">
    <location>
        <begin position="27"/>
        <end position="55"/>
    </location>
</feature>
<accession>G3NCB6</accession>
<sequence>MLGNLVSHRRCHGIVYVRSRDRQRMKAAAAASTTSTSSSSAAAASAASQRATSASQPLGPALVAFVSICCDEMQAQVKKLVAPKPASTGPEHNY</sequence>
<dbReference type="Bgee" id="ENSGACG00000002281">
    <property type="expression patterns" value="Expressed in testis and 8 other cell types or tissues"/>
</dbReference>
<reference evidence="2" key="1">
    <citation type="submission" date="2006-01" db="EMBL/GenBank/DDBJ databases">
        <authorList>
            <person name="Lindblad-Toh K."/>
            <person name="Mauceli E."/>
            <person name="Grabherr M."/>
            <person name="Chang J.L."/>
            <person name="Lander E.S."/>
        </authorList>
    </citation>
    <scope>NUCLEOTIDE SEQUENCE [LARGE SCALE GENOMIC DNA]</scope>
</reference>
<evidence type="ECO:0000256" key="1">
    <source>
        <dbReference type="SAM" id="MobiDB-lite"/>
    </source>
</evidence>
<organism evidence="2">
    <name type="scientific">Gasterosteus aculeatus</name>
    <name type="common">Three-spined stickleback</name>
    <dbReference type="NCBI Taxonomy" id="69293"/>
    <lineage>
        <taxon>Eukaryota</taxon>
        <taxon>Metazoa</taxon>
        <taxon>Chordata</taxon>
        <taxon>Craniata</taxon>
        <taxon>Vertebrata</taxon>
        <taxon>Euteleostomi</taxon>
        <taxon>Actinopterygii</taxon>
        <taxon>Neopterygii</taxon>
        <taxon>Teleostei</taxon>
        <taxon>Neoteleostei</taxon>
        <taxon>Acanthomorphata</taxon>
        <taxon>Eupercaria</taxon>
        <taxon>Perciformes</taxon>
        <taxon>Cottioidei</taxon>
        <taxon>Gasterosteales</taxon>
        <taxon>Gasterosteidae</taxon>
        <taxon>Gasterosteus</taxon>
    </lineage>
</organism>
<reference evidence="2" key="2">
    <citation type="submission" date="2024-04" db="UniProtKB">
        <authorList>
            <consortium name="Ensembl"/>
        </authorList>
    </citation>
    <scope>IDENTIFICATION</scope>
</reference>
<name>G3NCB6_GASAC</name>